<dbReference type="InterPro" id="IPR035892">
    <property type="entry name" value="C2_domain_sf"/>
</dbReference>
<dbReference type="GO" id="GO:0005789">
    <property type="term" value="C:endoplasmic reticulum membrane"/>
    <property type="evidence" value="ECO:0007669"/>
    <property type="project" value="UniProtKB-SubCell"/>
</dbReference>
<proteinExistence type="predicted"/>
<dbReference type="PROSITE" id="PS50004">
    <property type="entry name" value="C2"/>
    <property type="match status" value="2"/>
</dbReference>
<evidence type="ECO:0000256" key="7">
    <source>
        <dbReference type="ARBA" id="ARBA00022989"/>
    </source>
</evidence>
<dbReference type="EMBL" id="NAJM01000048">
    <property type="protein sequence ID" value="RVX67442.1"/>
    <property type="molecule type" value="Genomic_DNA"/>
</dbReference>
<dbReference type="Pfam" id="PF25331">
    <property type="entry name" value="C2_Mug190_3rd"/>
    <property type="match status" value="1"/>
</dbReference>
<feature type="domain" description="SMP-LTD" evidence="14">
    <location>
        <begin position="355"/>
        <end position="623"/>
    </location>
</feature>
<dbReference type="SMART" id="SM00239">
    <property type="entry name" value="C2"/>
    <property type="match status" value="2"/>
</dbReference>
<evidence type="ECO:0000256" key="4">
    <source>
        <dbReference type="ARBA" id="ARBA00022692"/>
    </source>
</evidence>
<feature type="region of interest" description="Disordered" evidence="11">
    <location>
        <begin position="434"/>
        <end position="486"/>
    </location>
</feature>
<keyword evidence="2" id="KW-0813">Transport</keyword>
<comment type="caution">
    <text evidence="15">The sequence shown here is derived from an EMBL/GenBank/DDBJ whole genome shotgun (WGS) entry which is preliminary data.</text>
</comment>
<keyword evidence="7 12" id="KW-1133">Transmembrane helix</keyword>
<feature type="compositionally biased region" description="Basic and acidic residues" evidence="11">
    <location>
        <begin position="221"/>
        <end position="237"/>
    </location>
</feature>
<dbReference type="InterPro" id="IPR000008">
    <property type="entry name" value="C2_dom"/>
</dbReference>
<feature type="compositionally biased region" description="Basic and acidic residues" evidence="11">
    <location>
        <begin position="132"/>
        <end position="156"/>
    </location>
</feature>
<name>A0A438MWX6_EXOME</name>
<keyword evidence="8" id="KW-0445">Lipid transport</keyword>
<evidence type="ECO:0000313" key="16">
    <source>
        <dbReference type="Proteomes" id="UP000288859"/>
    </source>
</evidence>
<dbReference type="PANTHER" id="PTHR47348:SF2">
    <property type="entry name" value="MEIOTICALLY UP-REGULATED 190 PROTEIN"/>
    <property type="match status" value="1"/>
</dbReference>
<feature type="compositionally biased region" description="Polar residues" evidence="11">
    <location>
        <begin position="1267"/>
        <end position="1276"/>
    </location>
</feature>
<feature type="compositionally biased region" description="Low complexity" evidence="11">
    <location>
        <begin position="105"/>
        <end position="116"/>
    </location>
</feature>
<evidence type="ECO:0000256" key="5">
    <source>
        <dbReference type="ARBA" id="ARBA00022737"/>
    </source>
</evidence>
<feature type="compositionally biased region" description="Polar residues" evidence="11">
    <location>
        <begin position="207"/>
        <end position="220"/>
    </location>
</feature>
<evidence type="ECO:0000256" key="12">
    <source>
        <dbReference type="SAM" id="Phobius"/>
    </source>
</evidence>
<feature type="compositionally biased region" description="Basic and acidic residues" evidence="11">
    <location>
        <begin position="868"/>
        <end position="881"/>
    </location>
</feature>
<dbReference type="CDD" id="cd04041">
    <property type="entry name" value="C2A_fungal"/>
    <property type="match status" value="1"/>
</dbReference>
<dbReference type="PANTHER" id="PTHR47348">
    <property type="entry name" value="MEIOTICALLY UP-REGULATED GENE 190 PROTEIN"/>
    <property type="match status" value="1"/>
</dbReference>
<feature type="region of interest" description="Disordered" evidence="11">
    <location>
        <begin position="785"/>
        <end position="832"/>
    </location>
</feature>
<dbReference type="InterPro" id="IPR037767">
    <property type="entry name" value="C2A_Mug190-like"/>
</dbReference>
<evidence type="ECO:0000256" key="1">
    <source>
        <dbReference type="ARBA" id="ARBA00004586"/>
    </source>
</evidence>
<evidence type="ECO:0000259" key="14">
    <source>
        <dbReference type="PROSITE" id="PS51847"/>
    </source>
</evidence>
<reference evidence="15 16" key="1">
    <citation type="submission" date="2017-03" db="EMBL/GenBank/DDBJ databases">
        <title>Genomes of endolithic fungi from Antarctica.</title>
        <authorList>
            <person name="Coleine C."/>
            <person name="Masonjones S."/>
            <person name="Stajich J.E."/>
        </authorList>
    </citation>
    <scope>NUCLEOTIDE SEQUENCE [LARGE SCALE GENOMIC DNA]</scope>
    <source>
        <strain evidence="15 16">CCFEE 6314</strain>
    </source>
</reference>
<evidence type="ECO:0000256" key="9">
    <source>
        <dbReference type="ARBA" id="ARBA00023121"/>
    </source>
</evidence>
<dbReference type="InterPro" id="IPR057349">
    <property type="entry name" value="C2_Mug190_3rd"/>
</dbReference>
<feature type="compositionally biased region" description="Acidic residues" evidence="11">
    <location>
        <begin position="1185"/>
        <end position="1212"/>
    </location>
</feature>
<dbReference type="Gene3D" id="2.60.40.150">
    <property type="entry name" value="C2 domain"/>
    <property type="match status" value="2"/>
</dbReference>
<comment type="subcellular location">
    <subcellularLocation>
        <location evidence="1">Endoplasmic reticulum membrane</location>
    </subcellularLocation>
</comment>
<keyword evidence="6" id="KW-0256">Endoplasmic reticulum</keyword>
<keyword evidence="10 12" id="KW-0472">Membrane</keyword>
<keyword evidence="5" id="KW-0677">Repeat</keyword>
<dbReference type="PROSITE" id="PS51847">
    <property type="entry name" value="SMP"/>
    <property type="match status" value="1"/>
</dbReference>
<evidence type="ECO:0000256" key="6">
    <source>
        <dbReference type="ARBA" id="ARBA00022824"/>
    </source>
</evidence>
<dbReference type="OrthoDB" id="419768at2759"/>
<dbReference type="GO" id="GO:0006869">
    <property type="term" value="P:lipid transport"/>
    <property type="evidence" value="ECO:0007669"/>
    <property type="project" value="UniProtKB-KW"/>
</dbReference>
<sequence>MASEDDFSTDTSRRNYRAPYTAHHPIPTIQKYKANRSELEGRQKQAEEAQKEDGDDPNYKRAYHAAKSILKGEDPPQSGHDPYKADNRNVAKEQNGRNGTDGYDQTTRQSQQLQTQGSDIPHKSADQGSEATHSDKRKGKDEKSATEKAAGHSDPRQKRKDMKHRSRNDGGREVTDPVTHLPVIIRDSTVKDLKSAPENEPSPGSLPRTSTGPSGASKSNDQLDKEKSELQRSHDGMQRLFPPPDFDDLKVELTKTYQQALTIGLGSVVLLVSMALVIVQVLDLDFGKQKGKPSSLLHSTVPVVAILSSFAGIGFAVVFALRSWLGKKVEEVWKDEVWDAARSEEIETNRQENLVPESVSWLNNLLASVWPLINPDLFTSMCDMLEDVMQASLPRVIRMVSVDDLGQGSESFRILGINWLPTGAASRSVDADGKLRNAGDESVNDRTVQGQGQVDNDEQTDEATSDVPKETSRDNRRQQQQDQERQAIREGMEAEQGDFVNLELAFAYRARSSGKSIQAKAKNAHLYLKFYLPGGIAVPIWVELRGIIGTMRLRLQLTPDPPFFSLCTLTFMGQPQADLSCVPLSRHALNIMDIPLISSFVQSSIDAALAEYVAPKSLTLDLKDMLIGDDFKKDSVARGVVMIFIKSARGFKEGDGGIGPLKGASDAYVTVSWGKFGKPVSSTRVIVDDQEPSWHEWSHILVTPEELNADEKLRLQLWDSDKYTADDDLGRVEVDLRELMHGPKTKNQMNDREDRFVGEDPDEKMPGSLQWSVGYFEKTKITDAQLKSQTEDRSITTTRDLKKRVSDSAEHKLREATAQDEGRELKQQKQEDYKDLEDAMIISAPPPDEYRSGIFSIQIHNITGLEVERLQKRDKDHKQGDREDEAEQSNDLPSSYASIILNHQKIYRTRTKPKNAKPFFNAGTERFIADWKTAEVMISVRDDREREDDALLGMIYLPLRRVFETRSQVMESYPLVGGIGYGRARVSMVWRSVDLQLPKELIGWNYGTLEVLCPVQGKSLDHGNSGEESFMRNRIKIRTNLMRAKMQPGTNDHQDNMVRWRPKHDRKSVFLAVRKRYATPLVVEFRKSTVGPDSTAAFGVFWLKDIPDEEETTVTVKVWRGGKKNFHRATTSYGYDGMEEGEQALGEIELRLKFWRGLSGYHKSYANKGKNGDVRNVMEVLDTANDEGMVDDSSGDDSEVDSDSDSESDVDSDSNTNSDSEANGNSHSPNDPNSSPKLSRTDPKSHHKKLRHHTNDSSSDSDSDSDTATGTKSNPTKVAKTPVSKAKDAIFALVDTDGRDPSEDGERGVRGQIKDYKDHHRQLHRKHRGIMQWKGARTLDWMRGKVKRGTHGVKDVFEHDDDNKAGNIETEV</sequence>
<feature type="transmembrane region" description="Helical" evidence="12">
    <location>
        <begin position="303"/>
        <end position="325"/>
    </location>
</feature>
<feature type="compositionally biased region" description="Basic and acidic residues" evidence="11">
    <location>
        <begin position="749"/>
        <end position="758"/>
    </location>
</feature>
<evidence type="ECO:0000256" key="3">
    <source>
        <dbReference type="ARBA" id="ARBA00022553"/>
    </source>
</evidence>
<feature type="region of interest" description="Disordered" evidence="11">
    <location>
        <begin position="1"/>
        <end position="243"/>
    </location>
</feature>
<feature type="compositionally biased region" description="Basic and acidic residues" evidence="11">
    <location>
        <begin position="789"/>
        <end position="832"/>
    </location>
</feature>
<evidence type="ECO:0000313" key="15">
    <source>
        <dbReference type="EMBL" id="RVX67442.1"/>
    </source>
</evidence>
<feature type="transmembrane region" description="Helical" evidence="12">
    <location>
        <begin position="260"/>
        <end position="282"/>
    </location>
</feature>
<feature type="domain" description="C2" evidence="13">
    <location>
        <begin position="835"/>
        <end position="973"/>
    </location>
</feature>
<dbReference type="Pfam" id="PF00168">
    <property type="entry name" value="C2"/>
    <property type="match status" value="2"/>
</dbReference>
<evidence type="ECO:0008006" key="17">
    <source>
        <dbReference type="Google" id="ProtNLM"/>
    </source>
</evidence>
<evidence type="ECO:0000256" key="2">
    <source>
        <dbReference type="ARBA" id="ARBA00022448"/>
    </source>
</evidence>
<feature type="compositionally biased region" description="Acidic residues" evidence="11">
    <location>
        <begin position="455"/>
        <end position="464"/>
    </location>
</feature>
<dbReference type="Pfam" id="PF25669">
    <property type="entry name" value="SMP_MUG190-like"/>
    <property type="match status" value="1"/>
</dbReference>
<dbReference type="Proteomes" id="UP000288859">
    <property type="component" value="Unassembled WGS sequence"/>
</dbReference>
<dbReference type="CDD" id="cd21676">
    <property type="entry name" value="SMP_Mug190"/>
    <property type="match status" value="1"/>
</dbReference>
<feature type="region of interest" description="Disordered" evidence="11">
    <location>
        <begin position="868"/>
        <end position="894"/>
    </location>
</feature>
<keyword evidence="3" id="KW-0597">Phosphoprotein</keyword>
<evidence type="ECO:0000256" key="10">
    <source>
        <dbReference type="ARBA" id="ARBA00023136"/>
    </source>
</evidence>
<dbReference type="VEuPathDB" id="FungiDB:PV10_01981"/>
<dbReference type="InterPro" id="IPR037765">
    <property type="entry name" value="C2B_Tricalbin"/>
</dbReference>
<feature type="region of interest" description="Disordered" evidence="11">
    <location>
        <begin position="744"/>
        <end position="768"/>
    </location>
</feature>
<feature type="compositionally biased region" description="Basic and acidic residues" evidence="11">
    <location>
        <begin position="35"/>
        <end position="52"/>
    </location>
</feature>
<evidence type="ECO:0000256" key="11">
    <source>
        <dbReference type="SAM" id="MobiDB-lite"/>
    </source>
</evidence>
<feature type="compositionally biased region" description="Basic and acidic residues" evidence="11">
    <location>
        <begin position="467"/>
        <end position="486"/>
    </location>
</feature>
<keyword evidence="9" id="KW-0446">Lipid-binding</keyword>
<feature type="region of interest" description="Disordered" evidence="11">
    <location>
        <begin position="1185"/>
        <end position="1285"/>
    </location>
</feature>
<dbReference type="GO" id="GO:0008289">
    <property type="term" value="F:lipid binding"/>
    <property type="evidence" value="ECO:0007669"/>
    <property type="project" value="UniProtKB-KW"/>
</dbReference>
<feature type="compositionally biased region" description="Low complexity" evidence="11">
    <location>
        <begin position="1213"/>
        <end position="1236"/>
    </location>
</feature>
<feature type="compositionally biased region" description="Basic residues" evidence="11">
    <location>
        <begin position="157"/>
        <end position="166"/>
    </location>
</feature>
<feature type="domain" description="C2" evidence="13">
    <location>
        <begin position="621"/>
        <end position="750"/>
    </location>
</feature>
<keyword evidence="4 12" id="KW-0812">Transmembrane</keyword>
<dbReference type="GO" id="GO:0061817">
    <property type="term" value="P:endoplasmic reticulum-plasma membrane tethering"/>
    <property type="evidence" value="ECO:0007669"/>
    <property type="project" value="InterPro"/>
</dbReference>
<gene>
    <name evidence="15" type="ORF">B0A52_08795</name>
</gene>
<feature type="compositionally biased region" description="Basic and acidic residues" evidence="11">
    <location>
        <begin position="188"/>
        <end position="197"/>
    </location>
</feature>
<dbReference type="CDD" id="cd04052">
    <property type="entry name" value="C2B_Tricalbin-like"/>
    <property type="match status" value="1"/>
</dbReference>
<dbReference type="InterPro" id="IPR031468">
    <property type="entry name" value="SMP_LBD"/>
</dbReference>
<feature type="compositionally biased region" description="Basic and acidic residues" evidence="11">
    <location>
        <begin position="81"/>
        <end position="95"/>
    </location>
</feature>
<accession>A0A438MWX6</accession>
<evidence type="ECO:0000259" key="13">
    <source>
        <dbReference type="PROSITE" id="PS50004"/>
    </source>
</evidence>
<organism evidence="15 16">
    <name type="scientific">Exophiala mesophila</name>
    <name type="common">Black yeast-like fungus</name>
    <dbReference type="NCBI Taxonomy" id="212818"/>
    <lineage>
        <taxon>Eukaryota</taxon>
        <taxon>Fungi</taxon>
        <taxon>Dikarya</taxon>
        <taxon>Ascomycota</taxon>
        <taxon>Pezizomycotina</taxon>
        <taxon>Eurotiomycetes</taxon>
        <taxon>Chaetothyriomycetidae</taxon>
        <taxon>Chaetothyriales</taxon>
        <taxon>Herpotrichiellaceae</taxon>
        <taxon>Exophiala</taxon>
    </lineage>
</organism>
<protein>
    <recommendedName>
        <fullName evidence="17">C2 domain-containing protein</fullName>
    </recommendedName>
</protein>
<feature type="compositionally biased region" description="Polar residues" evidence="11">
    <location>
        <begin position="445"/>
        <end position="454"/>
    </location>
</feature>
<evidence type="ECO:0000256" key="8">
    <source>
        <dbReference type="ARBA" id="ARBA00023055"/>
    </source>
</evidence>
<dbReference type="SUPFAM" id="SSF49562">
    <property type="entry name" value="C2 domain (Calcium/lipid-binding domain, CaLB)"/>
    <property type="match status" value="2"/>
</dbReference>